<dbReference type="GO" id="GO:0016020">
    <property type="term" value="C:membrane"/>
    <property type="evidence" value="ECO:0007669"/>
    <property type="project" value="InterPro"/>
</dbReference>
<proteinExistence type="predicted"/>
<comment type="caution">
    <text evidence="2">The sequence shown here is derived from an EMBL/GenBank/DDBJ whole genome shotgun (WGS) entry which is preliminary data.</text>
</comment>
<evidence type="ECO:0000313" key="3">
    <source>
        <dbReference type="Proteomes" id="UP000645217"/>
    </source>
</evidence>
<feature type="transmembrane region" description="Helical" evidence="1">
    <location>
        <begin position="250"/>
        <end position="278"/>
    </location>
</feature>
<dbReference type="InterPro" id="IPR007820">
    <property type="entry name" value="AbrB_fam"/>
</dbReference>
<organism evidence="2 3">
    <name type="scientific">Sphaerisporangium melleum</name>
    <dbReference type="NCBI Taxonomy" id="321316"/>
    <lineage>
        <taxon>Bacteria</taxon>
        <taxon>Bacillati</taxon>
        <taxon>Actinomycetota</taxon>
        <taxon>Actinomycetes</taxon>
        <taxon>Streptosporangiales</taxon>
        <taxon>Streptosporangiaceae</taxon>
        <taxon>Sphaerisporangium</taxon>
    </lineage>
</organism>
<keyword evidence="1" id="KW-0812">Transmembrane</keyword>
<sequence>MCGVLYCEDVGRAVRGDGLASASPVRSLAAWRRWAIWPALIAAGFAAGELAEPVLPAPHLLAPLLAGLALALTGLTTRQVPRAVTQVCQAAFGVLVGGYLDAHSLFQTGPGLIPLAVVTVVTILLSLGGGAVMTRVGHVDRASAMLGMVAGGSAAVVSTAREMDADGRVVAVLQYLRVAMVAGTAPVLAHWLLTPGAMWPLADADHEIGPVVTGGHQGLGLVLLALVALAGTLVARAVRLPSPALLGPMLLTAALTASGAVGGFAPTGALRTVLFTIIGLDIGLRFTRSALAHIGRLLPLAALCTLVLSGACGILAWLLARFADIPISDAYLATTPGGINAVLGIAVASNADVPLISGVQGLRLVMMLLLVPLLVRFGRWSSTAR</sequence>
<feature type="transmembrane region" description="Helical" evidence="1">
    <location>
        <begin position="355"/>
        <end position="375"/>
    </location>
</feature>
<feature type="transmembrane region" description="Helical" evidence="1">
    <location>
        <begin position="112"/>
        <end position="136"/>
    </location>
</feature>
<keyword evidence="3" id="KW-1185">Reference proteome</keyword>
<dbReference type="EMBL" id="BMNT01000007">
    <property type="protein sequence ID" value="GGK74858.1"/>
    <property type="molecule type" value="Genomic_DNA"/>
</dbReference>
<keyword evidence="1" id="KW-1133">Transmembrane helix</keyword>
<feature type="transmembrane region" description="Helical" evidence="1">
    <location>
        <begin position="330"/>
        <end position="349"/>
    </location>
</feature>
<dbReference type="PIRSF" id="PIRSF038991">
    <property type="entry name" value="Protein_AbrB"/>
    <property type="match status" value="1"/>
</dbReference>
<feature type="transmembrane region" description="Helical" evidence="1">
    <location>
        <begin position="60"/>
        <end position="77"/>
    </location>
</feature>
<accession>A0A917QXZ4</accession>
<gene>
    <name evidence="2" type="ORF">GCM10007964_17130</name>
</gene>
<dbReference type="InterPro" id="IPR017516">
    <property type="entry name" value="AbrB_dup"/>
</dbReference>
<evidence type="ECO:0000256" key="1">
    <source>
        <dbReference type="SAM" id="Phobius"/>
    </source>
</evidence>
<dbReference type="PANTHER" id="PTHR38457:SF1">
    <property type="entry name" value="REGULATOR ABRB-RELATED"/>
    <property type="match status" value="1"/>
</dbReference>
<dbReference type="Pfam" id="PF05145">
    <property type="entry name" value="AbrB"/>
    <property type="match status" value="1"/>
</dbReference>
<feature type="transmembrane region" description="Helical" evidence="1">
    <location>
        <begin position="83"/>
        <end position="100"/>
    </location>
</feature>
<evidence type="ECO:0000313" key="2">
    <source>
        <dbReference type="EMBL" id="GGK74858.1"/>
    </source>
</evidence>
<keyword evidence="1" id="KW-0472">Membrane</keyword>
<reference evidence="2" key="2">
    <citation type="submission" date="2020-09" db="EMBL/GenBank/DDBJ databases">
        <authorList>
            <person name="Sun Q."/>
            <person name="Ohkuma M."/>
        </authorList>
    </citation>
    <scope>NUCLEOTIDE SEQUENCE</scope>
    <source>
        <strain evidence="2">JCM 13064</strain>
    </source>
</reference>
<dbReference type="Proteomes" id="UP000645217">
    <property type="component" value="Unassembled WGS sequence"/>
</dbReference>
<feature type="transmembrane region" description="Helical" evidence="1">
    <location>
        <begin position="172"/>
        <end position="193"/>
    </location>
</feature>
<dbReference type="PANTHER" id="PTHR38457">
    <property type="entry name" value="REGULATOR ABRB-RELATED"/>
    <property type="match status" value="1"/>
</dbReference>
<feature type="transmembrane region" description="Helical" evidence="1">
    <location>
        <begin position="219"/>
        <end position="238"/>
    </location>
</feature>
<dbReference type="GO" id="GO:0010468">
    <property type="term" value="P:regulation of gene expression"/>
    <property type="evidence" value="ECO:0007669"/>
    <property type="project" value="InterPro"/>
</dbReference>
<dbReference type="NCBIfam" id="TIGR03082">
    <property type="entry name" value="Gneg_AbrB_dup"/>
    <property type="match status" value="2"/>
</dbReference>
<name>A0A917QXZ4_9ACTN</name>
<dbReference type="AlphaFoldDB" id="A0A917QXZ4"/>
<protein>
    <submittedName>
        <fullName evidence="2">Membrane protein</fullName>
    </submittedName>
</protein>
<reference evidence="2" key="1">
    <citation type="journal article" date="2014" name="Int. J. Syst. Evol. Microbiol.">
        <title>Complete genome sequence of Corynebacterium casei LMG S-19264T (=DSM 44701T), isolated from a smear-ripened cheese.</title>
        <authorList>
            <consortium name="US DOE Joint Genome Institute (JGI-PGF)"/>
            <person name="Walter F."/>
            <person name="Albersmeier A."/>
            <person name="Kalinowski J."/>
            <person name="Ruckert C."/>
        </authorList>
    </citation>
    <scope>NUCLEOTIDE SEQUENCE</scope>
    <source>
        <strain evidence="2">JCM 13064</strain>
    </source>
</reference>
<feature type="transmembrane region" description="Helical" evidence="1">
    <location>
        <begin position="298"/>
        <end position="318"/>
    </location>
</feature>